<sequence length="100" mass="10631">MPHVTVSWSEREQLSLSAEAGLDAIDARRWLDEQFVALDCEPLRASGKVLVADKLLALAATGGPEQFADAAWAAQYARAAVAASGRESVRVDVATGKVSY</sequence>
<proteinExistence type="predicted"/>
<organism evidence="1 2">
    <name type="scientific">Sphaerotilus mobilis</name>
    <dbReference type="NCBI Taxonomy" id="47994"/>
    <lineage>
        <taxon>Bacteria</taxon>
        <taxon>Pseudomonadati</taxon>
        <taxon>Pseudomonadota</taxon>
        <taxon>Betaproteobacteria</taxon>
        <taxon>Burkholderiales</taxon>
        <taxon>Sphaerotilaceae</taxon>
        <taxon>Sphaerotilus</taxon>
    </lineage>
</organism>
<evidence type="ECO:0000313" key="2">
    <source>
        <dbReference type="Proteomes" id="UP000293433"/>
    </source>
</evidence>
<gene>
    <name evidence="1" type="ORF">EV685_3118</name>
</gene>
<protein>
    <submittedName>
        <fullName evidence="1">Uncharacterized protein</fullName>
    </submittedName>
</protein>
<comment type="caution">
    <text evidence="1">The sequence shown here is derived from an EMBL/GenBank/DDBJ whole genome shotgun (WGS) entry which is preliminary data.</text>
</comment>
<reference evidence="1 2" key="1">
    <citation type="submission" date="2019-02" db="EMBL/GenBank/DDBJ databases">
        <title>Genomic Encyclopedia of Type Strains, Phase IV (KMG-IV): sequencing the most valuable type-strain genomes for metagenomic binning, comparative biology and taxonomic classification.</title>
        <authorList>
            <person name="Goeker M."/>
        </authorList>
    </citation>
    <scope>NUCLEOTIDE SEQUENCE [LARGE SCALE GENOMIC DNA]</scope>
    <source>
        <strain evidence="1 2">DSM 10617</strain>
    </source>
</reference>
<dbReference type="Proteomes" id="UP000293433">
    <property type="component" value="Unassembled WGS sequence"/>
</dbReference>
<name>A0A4Q7LDC5_9BURK</name>
<evidence type="ECO:0000313" key="1">
    <source>
        <dbReference type="EMBL" id="RZS51933.1"/>
    </source>
</evidence>
<accession>A0A4Q7LDC5</accession>
<keyword evidence="2" id="KW-1185">Reference proteome</keyword>
<dbReference type="RefSeq" id="WP_130482959.1">
    <property type="nucleotide sequence ID" value="NZ_SGWV01000011.1"/>
</dbReference>
<dbReference type="OrthoDB" id="5297048at2"/>
<dbReference type="AlphaFoldDB" id="A0A4Q7LDC5"/>
<dbReference type="EMBL" id="SGWV01000011">
    <property type="protein sequence ID" value="RZS51933.1"/>
    <property type="molecule type" value="Genomic_DNA"/>
</dbReference>